<dbReference type="EMBL" id="OC956489">
    <property type="protein sequence ID" value="CAD7664876.1"/>
    <property type="molecule type" value="Genomic_DNA"/>
</dbReference>
<keyword evidence="7" id="KW-0547">Nucleotide-binding</keyword>
<evidence type="ECO:0000256" key="11">
    <source>
        <dbReference type="ARBA" id="ARBA00022998"/>
    </source>
</evidence>
<dbReference type="PANTHER" id="PTHR45627">
    <property type="entry name" value="ADENYLATE CYCLASE TYPE 1"/>
    <property type="match status" value="1"/>
</dbReference>
<evidence type="ECO:0000256" key="1">
    <source>
        <dbReference type="ARBA" id="ARBA00001593"/>
    </source>
</evidence>
<organism evidence="16">
    <name type="scientific">Oppiella nova</name>
    <dbReference type="NCBI Taxonomy" id="334625"/>
    <lineage>
        <taxon>Eukaryota</taxon>
        <taxon>Metazoa</taxon>
        <taxon>Ecdysozoa</taxon>
        <taxon>Arthropoda</taxon>
        <taxon>Chelicerata</taxon>
        <taxon>Arachnida</taxon>
        <taxon>Acari</taxon>
        <taxon>Acariformes</taxon>
        <taxon>Sarcoptiformes</taxon>
        <taxon>Oribatida</taxon>
        <taxon>Brachypylina</taxon>
        <taxon>Oppioidea</taxon>
        <taxon>Oppiidae</taxon>
        <taxon>Oppiella</taxon>
    </lineage>
</organism>
<dbReference type="GO" id="GO:0005524">
    <property type="term" value="F:ATP binding"/>
    <property type="evidence" value="ECO:0007669"/>
    <property type="project" value="UniProtKB-KW"/>
</dbReference>
<evidence type="ECO:0000256" key="14">
    <source>
        <dbReference type="RuleBase" id="RU000405"/>
    </source>
</evidence>
<keyword evidence="12" id="KW-0472">Membrane</keyword>
<dbReference type="PROSITE" id="PS00452">
    <property type="entry name" value="GUANYLATE_CYCLASE_1"/>
    <property type="match status" value="1"/>
</dbReference>
<comment type="catalytic activity">
    <reaction evidence="1">
        <text>ATP = 3',5'-cyclic AMP + diphosphate</text>
        <dbReference type="Rhea" id="RHEA:15389"/>
        <dbReference type="ChEBI" id="CHEBI:30616"/>
        <dbReference type="ChEBI" id="CHEBI:33019"/>
        <dbReference type="ChEBI" id="CHEBI:58165"/>
        <dbReference type="EC" id="4.6.1.1"/>
    </reaction>
</comment>
<protein>
    <recommendedName>
        <fullName evidence="4">adenylate cyclase</fullName>
        <ecNumber evidence="4">4.6.1.1</ecNumber>
    </recommendedName>
</protein>
<evidence type="ECO:0000256" key="8">
    <source>
        <dbReference type="ARBA" id="ARBA00022840"/>
    </source>
</evidence>
<dbReference type="AlphaFoldDB" id="A0A7R9MRL2"/>
<dbReference type="SUPFAM" id="SSF55073">
    <property type="entry name" value="Nucleotide cyclase"/>
    <property type="match status" value="1"/>
</dbReference>
<evidence type="ECO:0000256" key="6">
    <source>
        <dbReference type="ARBA" id="ARBA00022723"/>
    </source>
</evidence>
<dbReference type="EC" id="4.6.1.1" evidence="4"/>
<dbReference type="EMBL" id="CAJPVJ010041664">
    <property type="protein sequence ID" value="CAG2182013.1"/>
    <property type="molecule type" value="Genomic_DNA"/>
</dbReference>
<reference evidence="16" key="1">
    <citation type="submission" date="2020-11" db="EMBL/GenBank/DDBJ databases">
        <authorList>
            <person name="Tran Van P."/>
        </authorList>
    </citation>
    <scope>NUCLEOTIDE SEQUENCE</scope>
</reference>
<dbReference type="Proteomes" id="UP000728032">
    <property type="component" value="Unassembled WGS sequence"/>
</dbReference>
<accession>A0A7R9MRL2</accession>
<feature type="non-terminal residue" evidence="16">
    <location>
        <position position="1"/>
    </location>
</feature>
<keyword evidence="17" id="KW-1185">Reference proteome</keyword>
<dbReference type="Gene3D" id="3.30.70.1230">
    <property type="entry name" value="Nucleotide cyclase"/>
    <property type="match status" value="1"/>
</dbReference>
<dbReference type="Pfam" id="PF00211">
    <property type="entry name" value="Guanylate_cyc"/>
    <property type="match status" value="1"/>
</dbReference>
<keyword evidence="13 14" id="KW-0456">Lyase</keyword>
<evidence type="ECO:0000256" key="3">
    <source>
        <dbReference type="ARBA" id="ARBA00004141"/>
    </source>
</evidence>
<dbReference type="PROSITE" id="PS50125">
    <property type="entry name" value="GUANYLATE_CYCLASE_2"/>
    <property type="match status" value="1"/>
</dbReference>
<dbReference type="GO" id="GO:0004016">
    <property type="term" value="F:adenylate cyclase activity"/>
    <property type="evidence" value="ECO:0007669"/>
    <property type="project" value="UniProtKB-EC"/>
</dbReference>
<evidence type="ECO:0000256" key="5">
    <source>
        <dbReference type="ARBA" id="ARBA00022692"/>
    </source>
</evidence>
<comment type="similarity">
    <text evidence="14">Belongs to the adenylyl cyclase class-4/guanylyl cyclase family.</text>
</comment>
<evidence type="ECO:0000256" key="13">
    <source>
        <dbReference type="ARBA" id="ARBA00023239"/>
    </source>
</evidence>
<dbReference type="GO" id="GO:0005886">
    <property type="term" value="C:plasma membrane"/>
    <property type="evidence" value="ECO:0007669"/>
    <property type="project" value="TreeGrafter"/>
</dbReference>
<evidence type="ECO:0000256" key="7">
    <source>
        <dbReference type="ARBA" id="ARBA00022741"/>
    </source>
</evidence>
<keyword evidence="10" id="KW-1133">Transmembrane helix</keyword>
<proteinExistence type="inferred from homology"/>
<dbReference type="GO" id="GO:0007189">
    <property type="term" value="P:adenylate cyclase-activating G protein-coupled receptor signaling pathway"/>
    <property type="evidence" value="ECO:0007669"/>
    <property type="project" value="TreeGrafter"/>
</dbReference>
<evidence type="ECO:0000256" key="10">
    <source>
        <dbReference type="ARBA" id="ARBA00022989"/>
    </source>
</evidence>
<keyword evidence="5" id="KW-0812">Transmembrane</keyword>
<evidence type="ECO:0000256" key="2">
    <source>
        <dbReference type="ARBA" id="ARBA00001946"/>
    </source>
</evidence>
<keyword evidence="6" id="KW-0479">Metal-binding</keyword>
<feature type="domain" description="Guanylate cyclase" evidence="15">
    <location>
        <begin position="1"/>
        <end position="47"/>
    </location>
</feature>
<comment type="subcellular location">
    <subcellularLocation>
        <location evidence="3">Membrane</location>
        <topology evidence="3">Multi-pass membrane protein</topology>
    </subcellularLocation>
</comment>
<sequence>KLNKDALQDFKLRVGIAVGPLIAGVVGAVKPQYDIWGDTVNVASRMESTGIMGRIQVTQEAAHILSECKNSNEFQLEERGLVFVKGKGELQTYLVKTQFDFDEHEITRV</sequence>
<dbReference type="GO" id="GO:0006171">
    <property type="term" value="P:cAMP biosynthetic process"/>
    <property type="evidence" value="ECO:0007669"/>
    <property type="project" value="UniProtKB-KW"/>
</dbReference>
<keyword evidence="11" id="KW-0115">cAMP biosynthesis</keyword>
<dbReference type="GO" id="GO:0046872">
    <property type="term" value="F:metal ion binding"/>
    <property type="evidence" value="ECO:0007669"/>
    <property type="project" value="UniProtKB-KW"/>
</dbReference>
<dbReference type="OrthoDB" id="10261550at2759"/>
<dbReference type="InterPro" id="IPR029787">
    <property type="entry name" value="Nucleotide_cyclase"/>
</dbReference>
<evidence type="ECO:0000259" key="15">
    <source>
        <dbReference type="PROSITE" id="PS50125"/>
    </source>
</evidence>
<evidence type="ECO:0000313" key="17">
    <source>
        <dbReference type="Proteomes" id="UP000728032"/>
    </source>
</evidence>
<comment type="cofactor">
    <cofactor evidence="2">
        <name>Mg(2+)</name>
        <dbReference type="ChEBI" id="CHEBI:18420"/>
    </cofactor>
</comment>
<keyword evidence="9" id="KW-0460">Magnesium</keyword>
<dbReference type="PANTHER" id="PTHR45627:SF12">
    <property type="entry name" value="ADENYLATE CYCLASE TYPE 2"/>
    <property type="match status" value="1"/>
</dbReference>
<dbReference type="CDD" id="cd07302">
    <property type="entry name" value="CHD"/>
    <property type="match status" value="1"/>
</dbReference>
<gene>
    <name evidence="16" type="ORF">ONB1V03_LOCUS21434</name>
</gene>
<evidence type="ECO:0000256" key="4">
    <source>
        <dbReference type="ARBA" id="ARBA00012201"/>
    </source>
</evidence>
<keyword evidence="8" id="KW-0067">ATP-binding</keyword>
<name>A0A7R9MRL2_9ACAR</name>
<evidence type="ECO:0000313" key="16">
    <source>
        <dbReference type="EMBL" id="CAD7664876.1"/>
    </source>
</evidence>
<dbReference type="InterPro" id="IPR018297">
    <property type="entry name" value="A/G_cyclase_CS"/>
</dbReference>
<dbReference type="GO" id="GO:0035556">
    <property type="term" value="P:intracellular signal transduction"/>
    <property type="evidence" value="ECO:0007669"/>
    <property type="project" value="InterPro"/>
</dbReference>
<dbReference type="InterPro" id="IPR001054">
    <property type="entry name" value="A/G_cyclase"/>
</dbReference>
<evidence type="ECO:0000256" key="12">
    <source>
        <dbReference type="ARBA" id="ARBA00023136"/>
    </source>
</evidence>
<evidence type="ECO:0000256" key="9">
    <source>
        <dbReference type="ARBA" id="ARBA00022842"/>
    </source>
</evidence>